<dbReference type="EMBL" id="JMIU01000001">
    <property type="protein sequence ID" value="KDN95836.1"/>
    <property type="molecule type" value="Genomic_DNA"/>
</dbReference>
<dbReference type="Pfam" id="PF25137">
    <property type="entry name" value="ADH_Fe_C"/>
    <property type="match status" value="1"/>
</dbReference>
<keyword evidence="2" id="KW-0560">Oxidoreductase</keyword>
<evidence type="ECO:0000313" key="6">
    <source>
        <dbReference type="Proteomes" id="UP000027341"/>
    </source>
</evidence>
<dbReference type="STRING" id="28885.EI16_05950"/>
<gene>
    <name evidence="5" type="ORF">EI16_05950</name>
</gene>
<comment type="caution">
    <text evidence="5">The sequence shown here is derived from an EMBL/GenBank/DDBJ whole genome shotgun (WGS) entry which is preliminary data.</text>
</comment>
<feature type="domain" description="Alcohol dehydrogenase iron-type/glycerol dehydrogenase GldA" evidence="3">
    <location>
        <begin position="12"/>
        <end position="178"/>
    </location>
</feature>
<evidence type="ECO:0000259" key="4">
    <source>
        <dbReference type="Pfam" id="PF25137"/>
    </source>
</evidence>
<dbReference type="InterPro" id="IPR039697">
    <property type="entry name" value="Alcohol_dehydrogenase_Fe"/>
</dbReference>
<sequence length="399" mass="42519">MIAPFQIAQIPEIHFGWGCRQDLAKSLSEYASVVLISSRTLAQPGRFSADLLTQLQEQGTRVALFLVSGEPSPDMVDNIVEGCPKNAQAVVGIGGGSVLDTAKAVAGLIPSGNSVMNYLEGVGKGEPFDVDTLPFIAVPTTAGTGSETTKNAVLSRLGQFKKSFRDNKLLAKNVWLDPELLVSCPQPVLYSTGMDAFTQLLESYTTLKANPITNALAWQGMTLFKGAFELLESASDADKETGYGNLMLAASLSGITLANAGLGAVHGLAGPIGAFFEAPHGIVCARLLAPITTANIETLQQQDDAFSQATRYKYARIGRLLSNKDGLEPTAATLEDDLSDLILNLQLLTERYAPISLSEYGITPCQFDPVIENCRSGSMLGNPVVLSDQQLQNALYQTL</sequence>
<dbReference type="Pfam" id="PF00465">
    <property type="entry name" value="Fe-ADH"/>
    <property type="match status" value="1"/>
</dbReference>
<comment type="similarity">
    <text evidence="1">Belongs to the iron-containing alcohol dehydrogenase family.</text>
</comment>
<dbReference type="CDD" id="cd08183">
    <property type="entry name" value="Fe-ADH-like"/>
    <property type="match status" value="1"/>
</dbReference>
<evidence type="ECO:0000259" key="3">
    <source>
        <dbReference type="Pfam" id="PF00465"/>
    </source>
</evidence>
<keyword evidence="6" id="KW-1185">Reference proteome</keyword>
<proteinExistence type="inferred from homology"/>
<protein>
    <submittedName>
        <fullName evidence="5">Alcohol dehydrogenase</fullName>
    </submittedName>
</protein>
<dbReference type="SUPFAM" id="SSF56796">
    <property type="entry name" value="Dehydroquinate synthase-like"/>
    <property type="match status" value="1"/>
</dbReference>
<evidence type="ECO:0000313" key="5">
    <source>
        <dbReference type="EMBL" id="KDN95836.1"/>
    </source>
</evidence>
<dbReference type="GO" id="GO:0046872">
    <property type="term" value="F:metal ion binding"/>
    <property type="evidence" value="ECO:0007669"/>
    <property type="project" value="InterPro"/>
</dbReference>
<feature type="domain" description="Fe-containing alcohol dehydrogenase-like C-terminal" evidence="4">
    <location>
        <begin position="191"/>
        <end position="395"/>
    </location>
</feature>
<dbReference type="RefSeq" id="WP_029910761.1">
    <property type="nucleotide sequence ID" value="NZ_AP020335.1"/>
</dbReference>
<organism evidence="5 6">
    <name type="scientific">Hydrogenovibrio marinus</name>
    <dbReference type="NCBI Taxonomy" id="28885"/>
    <lineage>
        <taxon>Bacteria</taxon>
        <taxon>Pseudomonadati</taxon>
        <taxon>Pseudomonadota</taxon>
        <taxon>Gammaproteobacteria</taxon>
        <taxon>Thiotrichales</taxon>
        <taxon>Piscirickettsiaceae</taxon>
        <taxon>Hydrogenovibrio</taxon>
    </lineage>
</organism>
<accession>A0A066ZZQ0</accession>
<dbReference type="Gene3D" id="3.40.50.1970">
    <property type="match status" value="1"/>
</dbReference>
<dbReference type="Proteomes" id="UP000027341">
    <property type="component" value="Unassembled WGS sequence"/>
</dbReference>
<dbReference type="InterPro" id="IPR001670">
    <property type="entry name" value="ADH_Fe/GldA"/>
</dbReference>
<dbReference type="Gene3D" id="1.20.1090.10">
    <property type="entry name" value="Dehydroquinate synthase-like - alpha domain"/>
    <property type="match status" value="1"/>
</dbReference>
<reference evidence="5 6" key="1">
    <citation type="submission" date="2014-04" db="EMBL/GenBank/DDBJ databases">
        <title>Draft genome sequence of Hydrogenovibrio marinus MH-110, a model organism for aerobic H2 metabolism.</title>
        <authorList>
            <person name="Cha H.J."/>
            <person name="Jo B.H."/>
            <person name="Hwang B.H."/>
        </authorList>
    </citation>
    <scope>NUCLEOTIDE SEQUENCE [LARGE SCALE GENOMIC DNA]</scope>
    <source>
        <strain evidence="5 6">MH-110</strain>
    </source>
</reference>
<dbReference type="PANTHER" id="PTHR11496">
    <property type="entry name" value="ALCOHOL DEHYDROGENASE"/>
    <property type="match status" value="1"/>
</dbReference>
<dbReference type="InterPro" id="IPR056798">
    <property type="entry name" value="ADH_Fe_C"/>
</dbReference>
<dbReference type="AlphaFoldDB" id="A0A066ZZQ0"/>
<dbReference type="PANTHER" id="PTHR11496:SF102">
    <property type="entry name" value="ALCOHOL DEHYDROGENASE 4"/>
    <property type="match status" value="1"/>
</dbReference>
<evidence type="ECO:0000256" key="2">
    <source>
        <dbReference type="ARBA" id="ARBA00023002"/>
    </source>
</evidence>
<name>A0A066ZZQ0_HYDMR</name>
<evidence type="ECO:0000256" key="1">
    <source>
        <dbReference type="ARBA" id="ARBA00007358"/>
    </source>
</evidence>
<dbReference type="GO" id="GO:0004022">
    <property type="term" value="F:alcohol dehydrogenase (NAD+) activity"/>
    <property type="evidence" value="ECO:0007669"/>
    <property type="project" value="TreeGrafter"/>
</dbReference>